<keyword evidence="2" id="KW-1133">Transmembrane helix</keyword>
<feature type="compositionally biased region" description="Basic and acidic residues" evidence="1">
    <location>
        <begin position="339"/>
        <end position="350"/>
    </location>
</feature>
<dbReference type="EMBL" id="VLNT01000013">
    <property type="protein sequence ID" value="TSD58647.1"/>
    <property type="molecule type" value="Genomic_DNA"/>
</dbReference>
<reference evidence="3 4" key="1">
    <citation type="submission" date="2019-07" db="EMBL/GenBank/DDBJ databases">
        <authorList>
            <person name="Zhao L.H."/>
        </authorList>
    </citation>
    <scope>NUCLEOTIDE SEQUENCE [LARGE SCALE GENOMIC DNA]</scope>
    <source>
        <strain evidence="3 4">Co35</strain>
    </source>
</reference>
<feature type="transmembrane region" description="Helical" evidence="2">
    <location>
        <begin position="264"/>
        <end position="290"/>
    </location>
</feature>
<feature type="region of interest" description="Disordered" evidence="1">
    <location>
        <begin position="339"/>
        <end position="361"/>
    </location>
</feature>
<feature type="transmembrane region" description="Helical" evidence="2">
    <location>
        <begin position="222"/>
        <end position="244"/>
    </location>
</feature>
<protein>
    <recommendedName>
        <fullName evidence="5">5,10-methylene-tetrahydrofolate dehydrogenase</fullName>
    </recommendedName>
</protein>
<dbReference type="OrthoDB" id="8477132at2"/>
<keyword evidence="2" id="KW-0472">Membrane</keyword>
<dbReference type="AlphaFoldDB" id="A0A554RX30"/>
<feature type="compositionally biased region" description="Acidic residues" evidence="1">
    <location>
        <begin position="351"/>
        <end position="361"/>
    </location>
</feature>
<feature type="transmembrane region" description="Helical" evidence="2">
    <location>
        <begin position="311"/>
        <end position="329"/>
    </location>
</feature>
<dbReference type="Proteomes" id="UP000316988">
    <property type="component" value="Unassembled WGS sequence"/>
</dbReference>
<gene>
    <name evidence="3" type="ORF">FNM00_14235</name>
</gene>
<organism evidence="3 4">
    <name type="scientific">Aeromicrobium piscarium</name>
    <dbReference type="NCBI Taxonomy" id="2590901"/>
    <lineage>
        <taxon>Bacteria</taxon>
        <taxon>Bacillati</taxon>
        <taxon>Actinomycetota</taxon>
        <taxon>Actinomycetes</taxon>
        <taxon>Propionibacteriales</taxon>
        <taxon>Nocardioidaceae</taxon>
        <taxon>Aeromicrobium</taxon>
    </lineage>
</organism>
<feature type="transmembrane region" description="Helical" evidence="2">
    <location>
        <begin position="190"/>
        <end position="210"/>
    </location>
</feature>
<proteinExistence type="predicted"/>
<evidence type="ECO:0008006" key="5">
    <source>
        <dbReference type="Google" id="ProtNLM"/>
    </source>
</evidence>
<evidence type="ECO:0000256" key="1">
    <source>
        <dbReference type="SAM" id="MobiDB-lite"/>
    </source>
</evidence>
<keyword evidence="2" id="KW-0812">Transmembrane</keyword>
<name>A0A554RX30_9ACTN</name>
<keyword evidence="4" id="KW-1185">Reference proteome</keyword>
<evidence type="ECO:0000256" key="2">
    <source>
        <dbReference type="SAM" id="Phobius"/>
    </source>
</evidence>
<evidence type="ECO:0000313" key="4">
    <source>
        <dbReference type="Proteomes" id="UP000316988"/>
    </source>
</evidence>
<comment type="caution">
    <text evidence="3">The sequence shown here is derived from an EMBL/GenBank/DDBJ whole genome shotgun (WGS) entry which is preliminary data.</text>
</comment>
<evidence type="ECO:0000313" key="3">
    <source>
        <dbReference type="EMBL" id="TSD58647.1"/>
    </source>
</evidence>
<sequence>MTGDPARGVNVLVVADPGLPSRRVNSIKDDLQTQLETTFSPPVSLYTQTEVIRIRPDNTLDIGVAHRIAESYDHIDVVLLLTEIPRHRDKRPLIAEIFPEEKVGVISCPTLGAVTTKRRILTVFMACAQRLMPVDDDVDLNAHSLRWSTWKEPLDDAGHRELVSSRGLGGLRIVLGMTMANDPWRTAPRLSSALAAASATGAFGIFYNSIWQMSNYLSTTRLLFIGLLAMTAMVFWLIVSNRLWDTPVKERLSTVVLLYNLSTIATLFLCVLVLYATLVVLILLTSLVVIDPEFMSMVLDTEASFINYLDIAWLSAAMGVVAGGLGSSFDSQTDLRRLTHGQRERQRQYTEDDDAEKDTTS</sequence>
<dbReference type="RefSeq" id="WP_143914213.1">
    <property type="nucleotide sequence ID" value="NZ_VLNT01000013.1"/>
</dbReference>
<accession>A0A554RX30</accession>